<keyword evidence="7" id="KW-1185">Reference proteome</keyword>
<dbReference type="CDD" id="cd18321">
    <property type="entry name" value="BTB_POZ_EloC"/>
    <property type="match status" value="1"/>
</dbReference>
<keyword evidence="4" id="KW-0539">Nucleus</keyword>
<evidence type="ECO:0000313" key="6">
    <source>
        <dbReference type="EMBL" id="KRY17766.1"/>
    </source>
</evidence>
<dbReference type="GO" id="GO:0005634">
    <property type="term" value="C:nucleus"/>
    <property type="evidence" value="ECO:0007669"/>
    <property type="project" value="UniProtKB-SubCell"/>
</dbReference>
<dbReference type="OrthoDB" id="249087at2759"/>
<proteinExistence type="inferred from homology"/>
<comment type="similarity">
    <text evidence="2">Belongs to the SKP1 family.</text>
</comment>
<dbReference type="GO" id="GO:0006511">
    <property type="term" value="P:ubiquitin-dependent protein catabolic process"/>
    <property type="evidence" value="ECO:0007669"/>
    <property type="project" value="InterPro"/>
</dbReference>
<evidence type="ECO:0000256" key="1">
    <source>
        <dbReference type="ARBA" id="ARBA00004123"/>
    </source>
</evidence>
<comment type="subcellular location">
    <subcellularLocation>
        <location evidence="1">Nucleus</location>
    </subcellularLocation>
</comment>
<name>A0A0V0ZYG0_9BILA</name>
<feature type="domain" description="SKP1 component POZ" evidence="5">
    <location>
        <begin position="109"/>
        <end position="171"/>
    </location>
</feature>
<evidence type="ECO:0000256" key="4">
    <source>
        <dbReference type="ARBA" id="ARBA00023242"/>
    </source>
</evidence>
<dbReference type="InterPro" id="IPR039948">
    <property type="entry name" value="ELC1"/>
</dbReference>
<dbReference type="SMART" id="SM00512">
    <property type="entry name" value="Skp1"/>
    <property type="match status" value="1"/>
</dbReference>
<reference evidence="6 7" key="1">
    <citation type="submission" date="2015-01" db="EMBL/GenBank/DDBJ databases">
        <title>Evolution of Trichinella species and genotypes.</title>
        <authorList>
            <person name="Korhonen P.K."/>
            <person name="Edoardo P."/>
            <person name="Giuseppe L.R."/>
            <person name="Gasser R.B."/>
        </authorList>
    </citation>
    <scope>NUCLEOTIDE SEQUENCE [LARGE SCALE GENOMIC DNA]</scope>
    <source>
        <strain evidence="6">ISS2496</strain>
    </source>
</reference>
<dbReference type="InterPro" id="IPR011333">
    <property type="entry name" value="SKP1/BTB/POZ_sf"/>
</dbReference>
<dbReference type="FunFam" id="3.30.710.10:FF:000035">
    <property type="entry name" value="Elongin C transcription elongation factor"/>
    <property type="match status" value="1"/>
</dbReference>
<sequence>MLELFTNAFDFHKCFGALIDRGLALVDQFELQWTTAKMGKVDRSARAGKERFFVNRRENNNCKPVMRTISTNTDATIVESTDSVENVPDYDRIEQISPNNNAGRGPYYVKLISSDCHEFIVPLDMAVAASGTIKTMLAGVMHSTESNIFTIRLREIPSRILQKVVHYFHYRTVYSNSSTEIPHFPIPQHLALQMLMAATFLDC</sequence>
<dbReference type="EMBL" id="JYDQ01000056">
    <property type="protein sequence ID" value="KRY17766.1"/>
    <property type="molecule type" value="Genomic_DNA"/>
</dbReference>
<accession>A0A0V0ZYG0</accession>
<dbReference type="Proteomes" id="UP000054783">
    <property type="component" value="Unassembled WGS sequence"/>
</dbReference>
<evidence type="ECO:0000259" key="5">
    <source>
        <dbReference type="Pfam" id="PF03931"/>
    </source>
</evidence>
<dbReference type="STRING" id="990121.A0A0V0ZYG0"/>
<gene>
    <name evidence="6" type="primary">Tceb1</name>
    <name evidence="6" type="ORF">T12_1465</name>
</gene>
<evidence type="ECO:0000256" key="3">
    <source>
        <dbReference type="ARBA" id="ARBA00021347"/>
    </source>
</evidence>
<dbReference type="PANTHER" id="PTHR20648">
    <property type="entry name" value="ELONGIN-C"/>
    <property type="match status" value="1"/>
</dbReference>
<dbReference type="AlphaFoldDB" id="A0A0V0ZYG0"/>
<comment type="caution">
    <text evidence="6">The sequence shown here is derived from an EMBL/GenBank/DDBJ whole genome shotgun (WGS) entry which is preliminary data.</text>
</comment>
<evidence type="ECO:0000256" key="2">
    <source>
        <dbReference type="ARBA" id="ARBA00009993"/>
    </source>
</evidence>
<dbReference type="InterPro" id="IPR001232">
    <property type="entry name" value="SKP1-like"/>
</dbReference>
<keyword evidence="6" id="KW-0648">Protein biosynthesis</keyword>
<organism evidence="6 7">
    <name type="scientific">Trichinella patagoniensis</name>
    <dbReference type="NCBI Taxonomy" id="990121"/>
    <lineage>
        <taxon>Eukaryota</taxon>
        <taxon>Metazoa</taxon>
        <taxon>Ecdysozoa</taxon>
        <taxon>Nematoda</taxon>
        <taxon>Enoplea</taxon>
        <taxon>Dorylaimia</taxon>
        <taxon>Trichinellida</taxon>
        <taxon>Trichinellidae</taxon>
        <taxon>Trichinella</taxon>
    </lineage>
</organism>
<dbReference type="SUPFAM" id="SSF54695">
    <property type="entry name" value="POZ domain"/>
    <property type="match status" value="1"/>
</dbReference>
<keyword evidence="6" id="KW-0251">Elongation factor</keyword>
<dbReference type="InterPro" id="IPR016073">
    <property type="entry name" value="Skp1_comp_POZ"/>
</dbReference>
<dbReference type="GO" id="GO:0003746">
    <property type="term" value="F:translation elongation factor activity"/>
    <property type="evidence" value="ECO:0007669"/>
    <property type="project" value="UniProtKB-KW"/>
</dbReference>
<evidence type="ECO:0000313" key="7">
    <source>
        <dbReference type="Proteomes" id="UP000054783"/>
    </source>
</evidence>
<protein>
    <recommendedName>
        <fullName evidence="3">Elongin-C</fullName>
    </recommendedName>
</protein>
<dbReference type="Pfam" id="PF03931">
    <property type="entry name" value="Skp1_POZ"/>
    <property type="match status" value="1"/>
</dbReference>
<dbReference type="Gene3D" id="3.30.710.10">
    <property type="entry name" value="Potassium Channel Kv1.1, Chain A"/>
    <property type="match status" value="1"/>
</dbReference>